<accession>A0A1Q9CBG4</accession>
<name>A0A1Q9CBG4_SYMMI</name>
<proteinExistence type="predicted"/>
<feature type="region of interest" description="Disordered" evidence="1">
    <location>
        <begin position="112"/>
        <end position="131"/>
    </location>
</feature>
<gene>
    <name evidence="2" type="ORF">AK812_SmicGene39354</name>
</gene>
<protein>
    <submittedName>
        <fullName evidence="2">Uncharacterized protein</fullName>
    </submittedName>
</protein>
<dbReference type="OrthoDB" id="426959at2759"/>
<keyword evidence="3" id="KW-1185">Reference proteome</keyword>
<evidence type="ECO:0000313" key="3">
    <source>
        <dbReference type="Proteomes" id="UP000186817"/>
    </source>
</evidence>
<reference evidence="2 3" key="1">
    <citation type="submission" date="2016-02" db="EMBL/GenBank/DDBJ databases">
        <title>Genome analysis of coral dinoflagellate symbionts highlights evolutionary adaptations to a symbiotic lifestyle.</title>
        <authorList>
            <person name="Aranda M."/>
            <person name="Li Y."/>
            <person name="Liew Y.J."/>
            <person name="Baumgarten S."/>
            <person name="Simakov O."/>
            <person name="Wilson M."/>
            <person name="Piel J."/>
            <person name="Ashoor H."/>
            <person name="Bougouffa S."/>
            <person name="Bajic V.B."/>
            <person name="Ryu T."/>
            <person name="Ravasi T."/>
            <person name="Bayer T."/>
            <person name="Micklem G."/>
            <person name="Kim H."/>
            <person name="Bhak J."/>
            <person name="Lajeunesse T.C."/>
            <person name="Voolstra C.R."/>
        </authorList>
    </citation>
    <scope>NUCLEOTIDE SEQUENCE [LARGE SCALE GENOMIC DNA]</scope>
    <source>
        <strain evidence="2 3">CCMP2467</strain>
    </source>
</reference>
<comment type="caution">
    <text evidence="2">The sequence shown here is derived from an EMBL/GenBank/DDBJ whole genome shotgun (WGS) entry which is preliminary data.</text>
</comment>
<feature type="region of interest" description="Disordered" evidence="1">
    <location>
        <begin position="1"/>
        <end position="20"/>
    </location>
</feature>
<feature type="compositionally biased region" description="Basic and acidic residues" evidence="1">
    <location>
        <begin position="112"/>
        <end position="125"/>
    </location>
</feature>
<evidence type="ECO:0000256" key="1">
    <source>
        <dbReference type="SAM" id="MobiDB-lite"/>
    </source>
</evidence>
<feature type="compositionally biased region" description="Basic and acidic residues" evidence="1">
    <location>
        <begin position="1"/>
        <end position="12"/>
    </location>
</feature>
<organism evidence="2 3">
    <name type="scientific">Symbiodinium microadriaticum</name>
    <name type="common">Dinoflagellate</name>
    <name type="synonym">Zooxanthella microadriatica</name>
    <dbReference type="NCBI Taxonomy" id="2951"/>
    <lineage>
        <taxon>Eukaryota</taxon>
        <taxon>Sar</taxon>
        <taxon>Alveolata</taxon>
        <taxon>Dinophyceae</taxon>
        <taxon>Suessiales</taxon>
        <taxon>Symbiodiniaceae</taxon>
        <taxon>Symbiodinium</taxon>
    </lineage>
</organism>
<dbReference type="AlphaFoldDB" id="A0A1Q9CBG4"/>
<dbReference type="Proteomes" id="UP000186817">
    <property type="component" value="Unassembled WGS sequence"/>
</dbReference>
<evidence type="ECO:0000313" key="2">
    <source>
        <dbReference type="EMBL" id="OLP80256.1"/>
    </source>
</evidence>
<dbReference type="EMBL" id="LSRX01001396">
    <property type="protein sequence ID" value="OLP80256.1"/>
    <property type="molecule type" value="Genomic_DNA"/>
</dbReference>
<sequence length="492" mass="52504">MTGRERPGRALREALAGGPGPCGPLADEDLRHLQRRASPGCVAAAKTFYCDRVDRARAVVGSPCAAQSSPAMALSSPAELRRKALALRSQRSELRRCLANLLASSEDSAQHFEHWQSSRAPDEAPRKRHKRLREEASSFTLVPRFRLAAVSEEFEDGESTQILAVAAATQDQVGTPGVAVLTRRSLELWQEDPVCWHQTEALKVPVPADAIASMAFDRTGRQLWLVISPREGIAPSCALETRLFHCASEGNLRLKARLRGPSAPLLAGPAVLHQVAAVAAAGAVHVLSWSEDAAGGRLSAESFTPAWCGGCRESPPAPASLQALPDQRLAVVLRGEYGEGELQLYSDSGDCLAFADLGSFDCVVPPQDPCPEPNLAVLLLLTSPDGWLLHAARLSPASSPSSGPGKLQLRQLSSTLGDVEGLAVDAISEGLVAYRAGGVPWLLDWQQKTTQALPQGWRPLVVSCGLLILGREVEEAGEAEALSFSEVLFLEA</sequence>